<dbReference type="InterPro" id="IPR005311">
    <property type="entry name" value="PBP_dimer"/>
</dbReference>
<dbReference type="GO" id="GO:0005886">
    <property type="term" value="C:plasma membrane"/>
    <property type="evidence" value="ECO:0007669"/>
    <property type="project" value="TreeGrafter"/>
</dbReference>
<keyword evidence="3" id="KW-0472">Membrane</keyword>
<name>A0A9D2DA48_9FIRM</name>
<feature type="domain" description="Penicillin-binding protein dimerisation" evidence="5">
    <location>
        <begin position="146"/>
        <end position="315"/>
    </location>
</feature>
<dbReference type="Pfam" id="PF03717">
    <property type="entry name" value="PBP_dimer"/>
    <property type="match status" value="1"/>
</dbReference>
<dbReference type="Pfam" id="PF00905">
    <property type="entry name" value="Transpeptidase"/>
    <property type="match status" value="1"/>
</dbReference>
<comment type="caution">
    <text evidence="7">The sequence shown here is derived from an EMBL/GenBank/DDBJ whole genome shotgun (WGS) entry which is preliminary data.</text>
</comment>
<comment type="similarity">
    <text evidence="2">Belongs to the transpeptidase family.</text>
</comment>
<feature type="domain" description="Penicillin-binding protein transpeptidase" evidence="4">
    <location>
        <begin position="347"/>
        <end position="662"/>
    </location>
</feature>
<evidence type="ECO:0000259" key="4">
    <source>
        <dbReference type="Pfam" id="PF00905"/>
    </source>
</evidence>
<evidence type="ECO:0000256" key="1">
    <source>
        <dbReference type="ARBA" id="ARBA00004370"/>
    </source>
</evidence>
<comment type="subcellular location">
    <subcellularLocation>
        <location evidence="1">Membrane</location>
    </subcellularLocation>
</comment>
<dbReference type="SUPFAM" id="SSF56519">
    <property type="entry name" value="Penicillin binding protein dimerisation domain"/>
    <property type="match status" value="1"/>
</dbReference>
<gene>
    <name evidence="7" type="ORF">H9817_03980</name>
</gene>
<reference evidence="7" key="1">
    <citation type="journal article" date="2021" name="PeerJ">
        <title>Extensive microbial diversity within the chicken gut microbiome revealed by metagenomics and culture.</title>
        <authorList>
            <person name="Gilroy R."/>
            <person name="Ravi A."/>
            <person name="Getino M."/>
            <person name="Pursley I."/>
            <person name="Horton D.L."/>
            <person name="Alikhan N.F."/>
            <person name="Baker D."/>
            <person name="Gharbi K."/>
            <person name="Hall N."/>
            <person name="Watson M."/>
            <person name="Adriaenssens E.M."/>
            <person name="Foster-Nyarko E."/>
            <person name="Jarju S."/>
            <person name="Secka A."/>
            <person name="Antonio M."/>
            <person name="Oren A."/>
            <person name="Chaudhuri R.R."/>
            <person name="La Ragione R."/>
            <person name="Hildebrand F."/>
            <person name="Pallen M.J."/>
        </authorList>
    </citation>
    <scope>NUCLEOTIDE SEQUENCE</scope>
    <source>
        <strain evidence="7">ChiGjej1B1-13045</strain>
    </source>
</reference>
<dbReference type="Gene3D" id="3.30.1390.30">
    <property type="entry name" value="Penicillin-binding protein 2a, domain 3"/>
    <property type="match status" value="1"/>
</dbReference>
<dbReference type="EMBL" id="DXCD01000104">
    <property type="protein sequence ID" value="HIZ13069.1"/>
    <property type="molecule type" value="Genomic_DNA"/>
</dbReference>
<evidence type="ECO:0000259" key="5">
    <source>
        <dbReference type="Pfam" id="PF03717"/>
    </source>
</evidence>
<dbReference type="SUPFAM" id="SSF56601">
    <property type="entry name" value="beta-lactamase/transpeptidase-like"/>
    <property type="match status" value="1"/>
</dbReference>
<dbReference type="SUPFAM" id="SSF54427">
    <property type="entry name" value="NTF2-like"/>
    <property type="match status" value="1"/>
</dbReference>
<reference evidence="7" key="2">
    <citation type="submission" date="2021-04" db="EMBL/GenBank/DDBJ databases">
        <authorList>
            <person name="Gilroy R."/>
        </authorList>
    </citation>
    <scope>NUCLEOTIDE SEQUENCE</scope>
    <source>
        <strain evidence="7">ChiGjej1B1-13045</strain>
    </source>
</reference>
<dbReference type="Proteomes" id="UP000824017">
    <property type="component" value="Unassembled WGS sequence"/>
</dbReference>
<sequence>MAVVICAAAGVIIWEVLSRRPVAADTVKEYFALLDKGDYAGMYELLSDGSKKEILEEDFIERNQNIYEGIEAADIKVTIPEEENVTREDTETVTYGTSMETSGGTLEFDNQMTLVKSDSGEYRVEWDSTLIFPSLLEGYRVSVNTVPAQRGSIYDRNGTVIADQGTVSEVGLVPGKMNEDPAADIQKIADILGLTAEGINEELSASWVQDDSFVPLKQIAKDDTAKEEQLLQIPGILINDAEARIYPLGAAAGHLTGYVQAITAEELEEKQGEGYHANSVIGKAGLEAAFEEQLRAEDGVEINIVDEGGSVLETLASKEAKNGEDIRVTIDASLQQTAYEQFKDERGAVAAMNPVTGEILALVSTPGYDPNEFILGITDARWEELNNPETMPLQSRFQSTWVPGSTFKGITAAIGVDSGKLDPAANLGYVGLSWQKDESWGDYYVTTLTDYGENVNLENALVYSDNIYFARTALNIGADVMKEYFGKMGFDEEIPFELSLQQSTYDDDGNIDSDIQLADTGYGQGQLLVNPVHMLSMYSMFVNGGNMIQPVLTLEDGYTAKVWKQQVISPETAETVKSDLIQVIENPSGTGAVAKIDGITMLGKTGTAEIKDSQDDTDGIERGWFICETADAAAAKPVAVVGMIEDVKGKGGSNYVTQKVGNIVSAYVPAN</sequence>
<dbReference type="PANTHER" id="PTHR30627">
    <property type="entry name" value="PEPTIDOGLYCAN D,D-TRANSPEPTIDASE"/>
    <property type="match status" value="1"/>
</dbReference>
<dbReference type="AlphaFoldDB" id="A0A9D2DA48"/>
<dbReference type="InterPro" id="IPR001460">
    <property type="entry name" value="PCN-bd_Tpept"/>
</dbReference>
<dbReference type="GO" id="GO:0071972">
    <property type="term" value="F:peptidoglycan L,D-transpeptidase activity"/>
    <property type="evidence" value="ECO:0007669"/>
    <property type="project" value="TreeGrafter"/>
</dbReference>
<dbReference type="GO" id="GO:0071555">
    <property type="term" value="P:cell wall organization"/>
    <property type="evidence" value="ECO:0007669"/>
    <property type="project" value="TreeGrafter"/>
</dbReference>
<protein>
    <submittedName>
        <fullName evidence="7">Penicillin-binding transpeptidase domain-containing protein</fullName>
    </submittedName>
</protein>
<dbReference type="InterPro" id="IPR007887">
    <property type="entry name" value="MecA_N"/>
</dbReference>
<dbReference type="Pfam" id="PF05223">
    <property type="entry name" value="MecA_N"/>
    <property type="match status" value="1"/>
</dbReference>
<dbReference type="GO" id="GO:0008658">
    <property type="term" value="F:penicillin binding"/>
    <property type="evidence" value="ECO:0007669"/>
    <property type="project" value="InterPro"/>
</dbReference>
<dbReference type="Gene3D" id="3.90.1310.10">
    <property type="entry name" value="Penicillin-binding protein 2a (Domain 2)"/>
    <property type="match status" value="1"/>
</dbReference>
<dbReference type="InterPro" id="IPR050515">
    <property type="entry name" value="Beta-lactam/transpept"/>
</dbReference>
<dbReference type="Gene3D" id="3.40.710.10">
    <property type="entry name" value="DD-peptidase/beta-lactamase superfamily"/>
    <property type="match status" value="1"/>
</dbReference>
<dbReference type="PANTHER" id="PTHR30627:SF25">
    <property type="entry name" value="PENICILLIN-BINDING PROTEIN 3"/>
    <property type="match status" value="1"/>
</dbReference>
<evidence type="ECO:0000256" key="2">
    <source>
        <dbReference type="ARBA" id="ARBA00007171"/>
    </source>
</evidence>
<feature type="domain" description="NTF2-like N-terminal transpeptidase" evidence="6">
    <location>
        <begin position="23"/>
        <end position="138"/>
    </location>
</feature>
<evidence type="ECO:0000313" key="7">
    <source>
        <dbReference type="EMBL" id="HIZ13069.1"/>
    </source>
</evidence>
<proteinExistence type="inferred from homology"/>
<evidence type="ECO:0000313" key="8">
    <source>
        <dbReference type="Proteomes" id="UP000824017"/>
    </source>
</evidence>
<dbReference type="GO" id="GO:0046677">
    <property type="term" value="P:response to antibiotic"/>
    <property type="evidence" value="ECO:0007669"/>
    <property type="project" value="InterPro"/>
</dbReference>
<dbReference type="InterPro" id="IPR032710">
    <property type="entry name" value="NTF2-like_dom_sf"/>
</dbReference>
<dbReference type="InterPro" id="IPR036138">
    <property type="entry name" value="PBP_dimer_sf"/>
</dbReference>
<dbReference type="Gene3D" id="3.10.450.100">
    <property type="entry name" value="NTF2-like, domain 1"/>
    <property type="match status" value="1"/>
</dbReference>
<evidence type="ECO:0000259" key="6">
    <source>
        <dbReference type="Pfam" id="PF05223"/>
    </source>
</evidence>
<evidence type="ECO:0000256" key="3">
    <source>
        <dbReference type="ARBA" id="ARBA00023136"/>
    </source>
</evidence>
<dbReference type="InterPro" id="IPR012338">
    <property type="entry name" value="Beta-lactam/transpept-like"/>
</dbReference>
<accession>A0A9D2DA48</accession>
<organism evidence="7 8">
    <name type="scientific">Candidatus Mediterraneibacter stercorigallinarum</name>
    <dbReference type="NCBI Taxonomy" id="2838686"/>
    <lineage>
        <taxon>Bacteria</taxon>
        <taxon>Bacillati</taxon>
        <taxon>Bacillota</taxon>
        <taxon>Clostridia</taxon>
        <taxon>Lachnospirales</taxon>
        <taxon>Lachnospiraceae</taxon>
        <taxon>Mediterraneibacter</taxon>
    </lineage>
</organism>